<dbReference type="InterPro" id="IPR045376">
    <property type="entry name" value="Maf_N"/>
</dbReference>
<evidence type="ECO:0000313" key="3">
    <source>
        <dbReference type="EMBL" id="OAN45402.1"/>
    </source>
</evidence>
<evidence type="ECO:0000259" key="1">
    <source>
        <dbReference type="Pfam" id="PF01973"/>
    </source>
</evidence>
<feature type="domain" description="6-hydroxymethylpterin diphosphokinase MptE-like" evidence="1">
    <location>
        <begin position="243"/>
        <end position="421"/>
    </location>
</feature>
<dbReference type="EMBL" id="LWQU01000185">
    <property type="protein sequence ID" value="OAN45402.1"/>
    <property type="molecule type" value="Genomic_DNA"/>
</dbReference>
<dbReference type="Pfam" id="PF01973">
    <property type="entry name" value="MptE-like"/>
    <property type="match status" value="1"/>
</dbReference>
<evidence type="ECO:0000313" key="4">
    <source>
        <dbReference type="Proteomes" id="UP000078543"/>
    </source>
</evidence>
<dbReference type="RefSeq" id="WP_068504216.1">
    <property type="nucleotide sequence ID" value="NZ_LWQU01000185.1"/>
</dbReference>
<organism evidence="3 4">
    <name type="scientific">Magnetospirillum moscoviense</name>
    <dbReference type="NCBI Taxonomy" id="1437059"/>
    <lineage>
        <taxon>Bacteria</taxon>
        <taxon>Pseudomonadati</taxon>
        <taxon>Pseudomonadota</taxon>
        <taxon>Alphaproteobacteria</taxon>
        <taxon>Rhodospirillales</taxon>
        <taxon>Rhodospirillaceae</taxon>
        <taxon>Magnetospirillum</taxon>
    </lineage>
</organism>
<dbReference type="AlphaFoldDB" id="A0A178M9I3"/>
<comment type="caution">
    <text evidence="3">The sequence shown here is derived from an EMBL/GenBank/DDBJ whole genome shotgun (WGS) entry which is preliminary data.</text>
</comment>
<keyword evidence="4" id="KW-1185">Reference proteome</keyword>
<accession>A0A178M9I3</accession>
<reference evidence="3 4" key="1">
    <citation type="submission" date="2016-04" db="EMBL/GenBank/DDBJ databases">
        <title>Draft genome sequence of freshwater magnetotactic bacteria Magnetospirillum marisnigri SP-1 and Magnetospirillum moscoviense BB-1.</title>
        <authorList>
            <person name="Koziaeva V."/>
            <person name="Dziuba M.V."/>
            <person name="Ivanov T.M."/>
            <person name="Kuznetsov B."/>
            <person name="Grouzdev D.S."/>
        </authorList>
    </citation>
    <scope>NUCLEOTIDE SEQUENCE [LARGE SCALE GENOMIC DNA]</scope>
    <source>
        <strain evidence="3 4">BB-1</strain>
    </source>
</reference>
<sequence>MPVGDRYAANVAFLGENYPDLARRLTGNTGPIRPIFTDGVPTDIQIVDQRLYNGDARDIVVTQVQSFLAKPARVGYDANSFSSDSLVSRASYINLRRAMATHSLDVIPAAPVVRSGFMLIFGIGLGYHLKSLIEAVDVEHVVIAEVVGEFLDMSCHAIDWQEIHQLCEARKTTLHVFVAEQPGRLAGEIGALITEVGTVLLDGVYCFRHYPLWALDEAYRRTVNEFPRHIMARGYYEDERKMIRNAITNLHKCDYYLVEGSFRPRTDVPAFIIASGPSVDEAIATVKEWRDHAVVFSCGSSLQICLKHGIIPDYHVELENVVAVKDFLDHILEKNRHLFPGDKFDGIKLISSVTVNPRVMAFFDEAYFFFRDSSVSTKCLAEGIPIMSAVGPNVSNTAVAVAARLGFGEMYFFGFDCGWRDAKTHHSKDTAYYTAEKHKVEEAKATITVPGNFGGEVETDTTLDWSRDMIEQKLRGFSIKAFNCSDGALIEGALPLVPEGLALKGPVLDRAAILASIRDNSRLFKAGEFLQRFDMADFVAEVDAFSEAILALIDRAKAEKMSFMAFHGLVWPLVRDLHKSPDYRHIGSMFACSTMAMMKLACFFLNRVEDPATREAVTLQFYDDFKALHEEMLVDGRQVMEEARIMVEGGPEPEWTKGLQTVEGTTY</sequence>
<dbReference type="InterPro" id="IPR002826">
    <property type="entry name" value="MptE-like"/>
</dbReference>
<dbReference type="PANTHER" id="PTHR41786">
    <property type="entry name" value="MOTILITY ACCESSORY FACTOR MAF"/>
    <property type="match status" value="1"/>
</dbReference>
<evidence type="ECO:0000259" key="2">
    <source>
        <dbReference type="Pfam" id="PF20157"/>
    </source>
</evidence>
<dbReference type="PANTHER" id="PTHR41786:SF1">
    <property type="entry name" value="6-HYDROXYMETHYLPTERIN DIPHOSPHOKINASE MPTE-LIKE DOMAIN-CONTAINING PROTEIN"/>
    <property type="match status" value="1"/>
</dbReference>
<dbReference type="STRING" id="1437059.A6A05_04595"/>
<proteinExistence type="predicted"/>
<feature type="domain" description="Glycosyltransferase Maf N-terminal" evidence="2">
    <location>
        <begin position="6"/>
        <end position="231"/>
    </location>
</feature>
<protein>
    <recommendedName>
        <fullName evidence="5">DUF115 domain-containing protein</fullName>
    </recommendedName>
</protein>
<dbReference type="OrthoDB" id="7254531at2"/>
<gene>
    <name evidence="3" type="ORF">A6A05_04595</name>
</gene>
<name>A0A178M9I3_9PROT</name>
<dbReference type="Pfam" id="PF20157">
    <property type="entry name" value="Maf_flag10_N"/>
    <property type="match status" value="1"/>
</dbReference>
<dbReference type="Proteomes" id="UP000078543">
    <property type="component" value="Unassembled WGS sequence"/>
</dbReference>
<evidence type="ECO:0008006" key="5">
    <source>
        <dbReference type="Google" id="ProtNLM"/>
    </source>
</evidence>